<sequence>MSSYGRLEPEVIVNFADGFSYSKQRMEDAFRNSGIFDKAPTKAPKEVHHVKKEDVEVIVRELEIPRIQAERALDAAGGDLKKALETLVSPSAK</sequence>
<evidence type="ECO:0000259" key="1">
    <source>
        <dbReference type="Pfam" id="PF19026"/>
    </source>
</evidence>
<protein>
    <recommendedName>
        <fullName evidence="1">Nascent polypeptide-associated complex subunit alpha-like UBA domain-containing protein</fullName>
    </recommendedName>
</protein>
<name>A0A0C9VZ20_SPHS4</name>
<gene>
    <name evidence="2" type="ORF">M422DRAFT_208011</name>
</gene>
<dbReference type="Gene3D" id="1.10.8.10">
    <property type="entry name" value="DNA helicase RuvA subunit, C-terminal domain"/>
    <property type="match status" value="1"/>
</dbReference>
<dbReference type="Proteomes" id="UP000054279">
    <property type="component" value="Unassembled WGS sequence"/>
</dbReference>
<dbReference type="Pfam" id="PF19026">
    <property type="entry name" value="UBA_HYPK"/>
    <property type="match status" value="1"/>
</dbReference>
<proteinExistence type="predicted"/>
<dbReference type="OrthoDB" id="285219at2759"/>
<dbReference type="AlphaFoldDB" id="A0A0C9VZ20"/>
<evidence type="ECO:0000313" key="3">
    <source>
        <dbReference type="Proteomes" id="UP000054279"/>
    </source>
</evidence>
<feature type="domain" description="Nascent polypeptide-associated complex subunit alpha-like UBA" evidence="1">
    <location>
        <begin position="50"/>
        <end position="88"/>
    </location>
</feature>
<dbReference type="HOGENOM" id="CLU_175758_0_0_1"/>
<dbReference type="InterPro" id="IPR038922">
    <property type="entry name" value="HYPK_UBA"/>
</dbReference>
<evidence type="ECO:0000313" key="2">
    <source>
        <dbReference type="EMBL" id="KIJ44320.1"/>
    </source>
</evidence>
<dbReference type="CDD" id="cd14361">
    <property type="entry name" value="UBA_HYPK"/>
    <property type="match status" value="1"/>
</dbReference>
<reference evidence="2 3" key="1">
    <citation type="submission" date="2014-06" db="EMBL/GenBank/DDBJ databases">
        <title>Evolutionary Origins and Diversification of the Mycorrhizal Mutualists.</title>
        <authorList>
            <consortium name="DOE Joint Genome Institute"/>
            <consortium name="Mycorrhizal Genomics Consortium"/>
            <person name="Kohler A."/>
            <person name="Kuo A."/>
            <person name="Nagy L.G."/>
            <person name="Floudas D."/>
            <person name="Copeland A."/>
            <person name="Barry K.W."/>
            <person name="Cichocki N."/>
            <person name="Veneault-Fourrey C."/>
            <person name="LaButti K."/>
            <person name="Lindquist E.A."/>
            <person name="Lipzen A."/>
            <person name="Lundell T."/>
            <person name="Morin E."/>
            <person name="Murat C."/>
            <person name="Riley R."/>
            <person name="Ohm R."/>
            <person name="Sun H."/>
            <person name="Tunlid A."/>
            <person name="Henrissat B."/>
            <person name="Grigoriev I.V."/>
            <person name="Hibbett D.S."/>
            <person name="Martin F."/>
        </authorList>
    </citation>
    <scope>NUCLEOTIDE SEQUENCE [LARGE SCALE GENOMIC DNA]</scope>
    <source>
        <strain evidence="2 3">SS14</strain>
    </source>
</reference>
<dbReference type="EMBL" id="KN837118">
    <property type="protein sequence ID" value="KIJ44320.1"/>
    <property type="molecule type" value="Genomic_DNA"/>
</dbReference>
<dbReference type="InterPro" id="IPR044034">
    <property type="entry name" value="NAC-like_UBA"/>
</dbReference>
<organism evidence="2 3">
    <name type="scientific">Sphaerobolus stellatus (strain SS14)</name>
    <dbReference type="NCBI Taxonomy" id="990650"/>
    <lineage>
        <taxon>Eukaryota</taxon>
        <taxon>Fungi</taxon>
        <taxon>Dikarya</taxon>
        <taxon>Basidiomycota</taxon>
        <taxon>Agaricomycotina</taxon>
        <taxon>Agaricomycetes</taxon>
        <taxon>Phallomycetidae</taxon>
        <taxon>Geastrales</taxon>
        <taxon>Sphaerobolaceae</taxon>
        <taxon>Sphaerobolus</taxon>
    </lineage>
</organism>
<accession>A0A0C9VZ20</accession>
<keyword evidence="3" id="KW-1185">Reference proteome</keyword>